<dbReference type="EMBL" id="GBRH01263333">
    <property type="protein sequence ID" value="JAD34562.1"/>
    <property type="molecule type" value="Transcribed_RNA"/>
</dbReference>
<evidence type="ECO:0000313" key="1">
    <source>
        <dbReference type="EMBL" id="JAD34562.1"/>
    </source>
</evidence>
<reference evidence="1" key="1">
    <citation type="submission" date="2014-09" db="EMBL/GenBank/DDBJ databases">
        <authorList>
            <person name="Magalhaes I.L.F."/>
            <person name="Oliveira U."/>
            <person name="Santos F.R."/>
            <person name="Vidigal T.H.D.A."/>
            <person name="Brescovit A.D."/>
            <person name="Santos A.J."/>
        </authorList>
    </citation>
    <scope>NUCLEOTIDE SEQUENCE</scope>
    <source>
        <tissue evidence="1">Shoot tissue taken approximately 20 cm above the soil surface</tissue>
    </source>
</reference>
<reference evidence="1" key="2">
    <citation type="journal article" date="2015" name="Data Brief">
        <title>Shoot transcriptome of the giant reed, Arundo donax.</title>
        <authorList>
            <person name="Barrero R.A."/>
            <person name="Guerrero F.D."/>
            <person name="Moolhuijzen P."/>
            <person name="Goolsby J.A."/>
            <person name="Tidwell J."/>
            <person name="Bellgard S.E."/>
            <person name="Bellgard M.I."/>
        </authorList>
    </citation>
    <scope>NUCLEOTIDE SEQUENCE</scope>
    <source>
        <tissue evidence="1">Shoot tissue taken approximately 20 cm above the soil surface</tissue>
    </source>
</reference>
<protein>
    <submittedName>
        <fullName evidence="1">Uncharacterized protein</fullName>
    </submittedName>
</protein>
<accession>A0A0A8ZI85</accession>
<dbReference type="AlphaFoldDB" id="A0A0A8ZI85"/>
<sequence>MLAPCTHNSSNVNRQKTPTTQIYVVQSFVHRLEEI</sequence>
<proteinExistence type="predicted"/>
<organism evidence="1">
    <name type="scientific">Arundo donax</name>
    <name type="common">Giant reed</name>
    <name type="synonym">Donax arundinaceus</name>
    <dbReference type="NCBI Taxonomy" id="35708"/>
    <lineage>
        <taxon>Eukaryota</taxon>
        <taxon>Viridiplantae</taxon>
        <taxon>Streptophyta</taxon>
        <taxon>Embryophyta</taxon>
        <taxon>Tracheophyta</taxon>
        <taxon>Spermatophyta</taxon>
        <taxon>Magnoliopsida</taxon>
        <taxon>Liliopsida</taxon>
        <taxon>Poales</taxon>
        <taxon>Poaceae</taxon>
        <taxon>PACMAD clade</taxon>
        <taxon>Arundinoideae</taxon>
        <taxon>Arundineae</taxon>
        <taxon>Arundo</taxon>
    </lineage>
</organism>
<name>A0A0A8ZI85_ARUDO</name>